<dbReference type="InterPro" id="IPR052719">
    <property type="entry name" value="CvpA-like"/>
</dbReference>
<keyword evidence="4 5" id="KW-0472">Membrane</keyword>
<sequence length="186" mass="19188">MGFSALDMIVLLGVGAAAAFGFMRGFVTEALSLLAWVLIVIALKLFHAPLAEALAKPVGTAGGAAVLSFVILAGAAYFGGRMGARAIGAQVRTGVLGPIDRALGLGFGAVKGLILASLGFLLLMLVIDTLGGGPKHRPDWVVDSRTYPLLNWTSAGIADFVDRRRRGEPVFGGEDNAAAGNAIEIR</sequence>
<dbReference type="EMBL" id="JBHTJG010000009">
    <property type="protein sequence ID" value="MFD0947874.1"/>
    <property type="molecule type" value="Genomic_DNA"/>
</dbReference>
<feature type="transmembrane region" description="Helical" evidence="5">
    <location>
        <begin position="58"/>
        <end position="78"/>
    </location>
</feature>
<evidence type="ECO:0000256" key="1">
    <source>
        <dbReference type="ARBA" id="ARBA00004141"/>
    </source>
</evidence>
<dbReference type="PANTHER" id="PTHR36926">
    <property type="entry name" value="COLICIN V PRODUCTION PROTEIN"/>
    <property type="match status" value="1"/>
</dbReference>
<evidence type="ECO:0000256" key="4">
    <source>
        <dbReference type="ARBA" id="ARBA00023136"/>
    </source>
</evidence>
<evidence type="ECO:0000313" key="6">
    <source>
        <dbReference type="EMBL" id="MFD0947874.1"/>
    </source>
</evidence>
<dbReference type="Proteomes" id="UP001596977">
    <property type="component" value="Unassembled WGS sequence"/>
</dbReference>
<dbReference type="PANTHER" id="PTHR36926:SF1">
    <property type="entry name" value="COLICIN V PRODUCTION PROTEIN"/>
    <property type="match status" value="1"/>
</dbReference>
<accession>A0ABW3HEW3</accession>
<keyword evidence="2 5" id="KW-0812">Transmembrane</keyword>
<evidence type="ECO:0000256" key="2">
    <source>
        <dbReference type="ARBA" id="ARBA00022692"/>
    </source>
</evidence>
<reference evidence="7" key="1">
    <citation type="journal article" date="2019" name="Int. J. Syst. Evol. Microbiol.">
        <title>The Global Catalogue of Microorganisms (GCM) 10K type strain sequencing project: providing services to taxonomists for standard genome sequencing and annotation.</title>
        <authorList>
            <consortium name="The Broad Institute Genomics Platform"/>
            <consortium name="The Broad Institute Genome Sequencing Center for Infectious Disease"/>
            <person name="Wu L."/>
            <person name="Ma J."/>
        </authorList>
    </citation>
    <scope>NUCLEOTIDE SEQUENCE [LARGE SCALE GENOMIC DNA]</scope>
    <source>
        <strain evidence="7">CCUG 62982</strain>
    </source>
</reference>
<evidence type="ECO:0000313" key="7">
    <source>
        <dbReference type="Proteomes" id="UP001596977"/>
    </source>
</evidence>
<comment type="subcellular location">
    <subcellularLocation>
        <location evidence="1">Membrane</location>
        <topology evidence="1">Multi-pass membrane protein</topology>
    </subcellularLocation>
</comment>
<name>A0ABW3HEW3_9SPHN</name>
<organism evidence="6 7">
    <name type="scientific">Sphingomonas canadensis</name>
    <dbReference type="NCBI Taxonomy" id="1219257"/>
    <lineage>
        <taxon>Bacteria</taxon>
        <taxon>Pseudomonadati</taxon>
        <taxon>Pseudomonadota</taxon>
        <taxon>Alphaproteobacteria</taxon>
        <taxon>Sphingomonadales</taxon>
        <taxon>Sphingomonadaceae</taxon>
        <taxon>Sphingomonas</taxon>
    </lineage>
</organism>
<comment type="caution">
    <text evidence="6">The sequence shown here is derived from an EMBL/GenBank/DDBJ whole genome shotgun (WGS) entry which is preliminary data.</text>
</comment>
<dbReference type="RefSeq" id="WP_264945632.1">
    <property type="nucleotide sequence ID" value="NZ_JAPDRA010000009.1"/>
</dbReference>
<feature type="transmembrane region" description="Helical" evidence="5">
    <location>
        <begin position="102"/>
        <end position="127"/>
    </location>
</feature>
<dbReference type="InterPro" id="IPR003825">
    <property type="entry name" value="Colicin-V_CvpA"/>
</dbReference>
<dbReference type="Pfam" id="PF02674">
    <property type="entry name" value="Colicin_V"/>
    <property type="match status" value="1"/>
</dbReference>
<evidence type="ECO:0000256" key="5">
    <source>
        <dbReference type="SAM" id="Phobius"/>
    </source>
</evidence>
<keyword evidence="3 5" id="KW-1133">Transmembrane helix</keyword>
<keyword evidence="7" id="KW-1185">Reference proteome</keyword>
<evidence type="ECO:0000256" key="3">
    <source>
        <dbReference type="ARBA" id="ARBA00022989"/>
    </source>
</evidence>
<feature type="transmembrane region" description="Helical" evidence="5">
    <location>
        <begin position="9"/>
        <end position="27"/>
    </location>
</feature>
<proteinExistence type="predicted"/>
<gene>
    <name evidence="6" type="ORF">ACFQ1E_16140</name>
</gene>
<protein>
    <submittedName>
        <fullName evidence="6">CvpA family protein</fullName>
    </submittedName>
</protein>
<feature type="transmembrane region" description="Helical" evidence="5">
    <location>
        <begin position="33"/>
        <end position="51"/>
    </location>
</feature>